<evidence type="ECO:0000313" key="13">
    <source>
        <dbReference type="EMBL" id="EDK42241.1"/>
    </source>
</evidence>
<dbReference type="PANTHER" id="PTHR31431:SF1">
    <property type="entry name" value="NUCLEOPORIN NUP188"/>
    <property type="match status" value="1"/>
</dbReference>
<dbReference type="eggNOG" id="ENOG502QQFV">
    <property type="taxonomic scope" value="Eukaryota"/>
</dbReference>
<dbReference type="GO" id="GO:0006405">
    <property type="term" value="P:RNA export from nucleus"/>
    <property type="evidence" value="ECO:0007669"/>
    <property type="project" value="TreeGrafter"/>
</dbReference>
<dbReference type="STRING" id="379508.A5DST3"/>
<dbReference type="VEuPathDB" id="FungiDB:LELG_00419"/>
<evidence type="ECO:0000259" key="11">
    <source>
        <dbReference type="Pfam" id="PF10487"/>
    </source>
</evidence>
<evidence type="ECO:0000256" key="10">
    <source>
        <dbReference type="SAM" id="MobiDB-lite"/>
    </source>
</evidence>
<feature type="domain" description="Nucleoporin Nup188 N-terminal subdomain III" evidence="12">
    <location>
        <begin position="577"/>
        <end position="997"/>
    </location>
</feature>
<evidence type="ECO:0000256" key="7">
    <source>
        <dbReference type="ARBA" id="ARBA00023242"/>
    </source>
</evidence>
<evidence type="ECO:0000256" key="3">
    <source>
        <dbReference type="ARBA" id="ARBA00022816"/>
    </source>
</evidence>
<dbReference type="GeneID" id="5235445"/>
<feature type="domain" description="Nucleoporin Nup188 N-terminal" evidence="11">
    <location>
        <begin position="53"/>
        <end position="527"/>
    </location>
</feature>
<proteinExistence type="inferred from homology"/>
<dbReference type="GO" id="GO:0044611">
    <property type="term" value="C:nuclear pore inner ring"/>
    <property type="evidence" value="ECO:0007669"/>
    <property type="project" value="TreeGrafter"/>
</dbReference>
<keyword evidence="3" id="KW-0509">mRNA transport</keyword>
<name>A5DST3_LODEL</name>
<keyword evidence="2" id="KW-0813">Transport</keyword>
<accession>A5DST3</accession>
<evidence type="ECO:0000259" key="12">
    <source>
        <dbReference type="Pfam" id="PF21093"/>
    </source>
</evidence>
<evidence type="ECO:0000256" key="2">
    <source>
        <dbReference type="ARBA" id="ARBA00022448"/>
    </source>
</evidence>
<protein>
    <recommendedName>
        <fullName evidence="9">Nucleoporin NUP188</fullName>
    </recommendedName>
</protein>
<dbReference type="InterPro" id="IPR044840">
    <property type="entry name" value="Nup188"/>
</dbReference>
<dbReference type="GO" id="GO:0006606">
    <property type="term" value="P:protein import into nucleus"/>
    <property type="evidence" value="ECO:0007669"/>
    <property type="project" value="TreeGrafter"/>
</dbReference>
<dbReference type="OMA" id="HSWKFFA"/>
<evidence type="ECO:0000256" key="9">
    <source>
        <dbReference type="ARBA" id="ARBA00040174"/>
    </source>
</evidence>
<dbReference type="EMBL" id="CH981524">
    <property type="protein sequence ID" value="EDK42241.1"/>
    <property type="molecule type" value="Genomic_DNA"/>
</dbReference>
<keyword evidence="5" id="KW-0811">Translocation</keyword>
<evidence type="ECO:0000256" key="6">
    <source>
        <dbReference type="ARBA" id="ARBA00023132"/>
    </source>
</evidence>
<organism evidence="13 14">
    <name type="scientific">Lodderomyces elongisporus (strain ATCC 11503 / CBS 2605 / JCM 1781 / NBRC 1676 / NRRL YB-4239)</name>
    <name type="common">Yeast</name>
    <name type="synonym">Saccharomyces elongisporus</name>
    <dbReference type="NCBI Taxonomy" id="379508"/>
    <lineage>
        <taxon>Eukaryota</taxon>
        <taxon>Fungi</taxon>
        <taxon>Dikarya</taxon>
        <taxon>Ascomycota</taxon>
        <taxon>Saccharomycotina</taxon>
        <taxon>Pichiomycetes</taxon>
        <taxon>Debaryomycetaceae</taxon>
        <taxon>Candida/Lodderomyces clade</taxon>
        <taxon>Lodderomyces</taxon>
    </lineage>
</organism>
<dbReference type="InterPro" id="IPR018864">
    <property type="entry name" value="Nucleoporin_Nup188_N"/>
</dbReference>
<comment type="similarity">
    <text evidence="8">Belongs to the Nup188 family.</text>
</comment>
<dbReference type="HOGENOM" id="CLU_001029_1_0_1"/>
<dbReference type="InterPro" id="IPR048883">
    <property type="entry name" value="Nup188_N-subdom_III"/>
</dbReference>
<comment type="subcellular location">
    <subcellularLocation>
        <location evidence="1">Nucleus</location>
        <location evidence="1">Nuclear pore complex</location>
    </subcellularLocation>
</comment>
<dbReference type="InParanoid" id="A5DST3"/>
<keyword evidence="14" id="KW-1185">Reference proteome</keyword>
<dbReference type="GO" id="GO:0017056">
    <property type="term" value="F:structural constituent of nuclear pore"/>
    <property type="evidence" value="ECO:0007669"/>
    <property type="project" value="InterPro"/>
</dbReference>
<dbReference type="GO" id="GO:0051028">
    <property type="term" value="P:mRNA transport"/>
    <property type="evidence" value="ECO:0007669"/>
    <property type="project" value="UniProtKB-KW"/>
</dbReference>
<dbReference type="PANTHER" id="PTHR31431">
    <property type="entry name" value="NUCLEOPORIN NUP188 HOMOLOG"/>
    <property type="match status" value="1"/>
</dbReference>
<evidence type="ECO:0000256" key="8">
    <source>
        <dbReference type="ARBA" id="ARBA00038387"/>
    </source>
</evidence>
<gene>
    <name evidence="13" type="ORF">LELG_00419</name>
</gene>
<dbReference type="KEGG" id="lel:PVL30_000410"/>
<dbReference type="Pfam" id="PF21093">
    <property type="entry name" value="Nup188_N-subdom_III"/>
    <property type="match status" value="1"/>
</dbReference>
<keyword evidence="6" id="KW-0906">Nuclear pore complex</keyword>
<evidence type="ECO:0000256" key="1">
    <source>
        <dbReference type="ARBA" id="ARBA00004567"/>
    </source>
</evidence>
<dbReference type="Pfam" id="PF10487">
    <property type="entry name" value="Nup188_N"/>
    <property type="match status" value="1"/>
</dbReference>
<feature type="region of interest" description="Disordered" evidence="10">
    <location>
        <begin position="1"/>
        <end position="23"/>
    </location>
</feature>
<dbReference type="FunCoup" id="A5DST3">
    <property type="interactions" value="143"/>
</dbReference>
<dbReference type="Proteomes" id="UP000001996">
    <property type="component" value="Unassembled WGS sequence"/>
</dbReference>
<keyword evidence="7" id="KW-0539">Nucleus</keyword>
<keyword evidence="4" id="KW-0653">Protein transport</keyword>
<evidence type="ECO:0000313" key="14">
    <source>
        <dbReference type="Proteomes" id="UP000001996"/>
    </source>
</evidence>
<evidence type="ECO:0000256" key="4">
    <source>
        <dbReference type="ARBA" id="ARBA00022927"/>
    </source>
</evidence>
<reference evidence="13 14" key="1">
    <citation type="journal article" date="2009" name="Nature">
        <title>Evolution of pathogenicity and sexual reproduction in eight Candida genomes.</title>
        <authorList>
            <person name="Butler G."/>
            <person name="Rasmussen M.D."/>
            <person name="Lin M.F."/>
            <person name="Santos M.A."/>
            <person name="Sakthikumar S."/>
            <person name="Munro C.A."/>
            <person name="Rheinbay E."/>
            <person name="Grabherr M."/>
            <person name="Forche A."/>
            <person name="Reedy J.L."/>
            <person name="Agrafioti I."/>
            <person name="Arnaud M.B."/>
            <person name="Bates S."/>
            <person name="Brown A.J."/>
            <person name="Brunke S."/>
            <person name="Costanzo M.C."/>
            <person name="Fitzpatrick D.A."/>
            <person name="de Groot P.W."/>
            <person name="Harris D."/>
            <person name="Hoyer L.L."/>
            <person name="Hube B."/>
            <person name="Klis F.M."/>
            <person name="Kodira C."/>
            <person name="Lennard N."/>
            <person name="Logue M.E."/>
            <person name="Martin R."/>
            <person name="Neiman A.M."/>
            <person name="Nikolaou E."/>
            <person name="Quail M.A."/>
            <person name="Quinn J."/>
            <person name="Santos M.C."/>
            <person name="Schmitzberger F.F."/>
            <person name="Sherlock G."/>
            <person name="Shah P."/>
            <person name="Silverstein K.A."/>
            <person name="Skrzypek M.S."/>
            <person name="Soll D."/>
            <person name="Staggs R."/>
            <person name="Stansfield I."/>
            <person name="Stumpf M.P."/>
            <person name="Sudbery P.E."/>
            <person name="Srikantha T."/>
            <person name="Zeng Q."/>
            <person name="Berman J."/>
            <person name="Berriman M."/>
            <person name="Heitman J."/>
            <person name="Gow N.A."/>
            <person name="Lorenz M.C."/>
            <person name="Birren B.W."/>
            <person name="Kellis M."/>
            <person name="Cuomo C.A."/>
        </authorList>
    </citation>
    <scope>NUCLEOTIDE SEQUENCE [LARGE SCALE GENOMIC DNA]</scope>
    <source>
        <strain evidence="14">ATCC 11503 / BCRC 21390 / CBS 2605 / JCM 1781 / NBRC 1676 / NRRL YB-4239</strain>
    </source>
</reference>
<evidence type="ECO:0000256" key="5">
    <source>
        <dbReference type="ARBA" id="ARBA00023010"/>
    </source>
</evidence>
<sequence length="1493" mass="169991">MTSNELISKIGSSSGSGKTSKLPLKPIQPTQYWTFENALSLIKHCQDPYILEALNEFLLLSQNIITTPLPFKNDPNHSSKINSKTREISIRGILYTDITEQNIKDAEEIRKILPFDLDMREIVRVISQTSKKVPSKNTLLSFDGGASNYIKSKLSDDKEHRDHARRLTLYIWSILREQRIILKIACELLFNKTDEYASTVIRNLGKEIFLSKDYISSLISSIQLTIEVLLTGSYLTGRSEDVDDTIANETVLFCIQSCKILFEVALQNPLIDKENVTAWFKILKKTDFGVALGPKLKYHESYEELQALFSAITIEFLDLENSYDFVSDENQRLLSFVVDPNVFNFINDIVTSSYCTNSMIMFAWKIILLRKFYFYQEFPNAQTSRAFENVFSNSQMQIAIADLDSKLTTLEVYLNLQRINKILCHDKSYLAVLSTVITSSMPLLELTPEISDCIANVMRNCPNDVIESFFTSEATTDAIILSRAKFPLLISPYLKLASINGNFALHEFNYLKSYIQDFEKDEFDRIYQIDDLDPNLVRIKEDVFVAPPFESNKKMTICLETGTKAKLLPSSKPGTVLVTFLYQYNGWAFLGRVLQNILKLNKIDPLQEVVLIDILNLMYSVAVDNTDDGTELILEAMSAYTDQADVVELILRLLELALRERNVKLLTTIVRLLTSLVPFASDRIWSHLRKSSLFAVEGGEGRARAIFNAIELVNGNYSFSLSIIQLAQALVSQSISLSINSLNLNIREQIMTNIVSHLIFLFENFSNCRFNVFLERLEMGVLLLDIFSTILTTTYGIKKFDQDYSKKGIVGQIFHTAAKSILDSFLAVDVDCASSAAAPILNTLGNVASNLDLYELADTSGFWYDTWIRCCFSFAQLLLDYRTYLNLEPSALEKALYHKAADLVTIFATVESYGKIVLDLLSSLIKSGNWKGKEGIFEPSLLSHLGTYNAQILKDTVAAGLNNTFDDYKMKIAIHDFICAVMTSNQEGLVVFFHTGKDAFITTKKDGTDKEGEIVDGKEKTLGQNNNSLIQLLKKNVREMKYYPNTVSIHLVDALALAYNSWTTVREYKHDDEFIESLIDRIKLQITGTPTSPEAFISRCYEIKLVAKIADILALYLFTTKNEKCRKNIIDFVNSDDFVEIAEKKFAITHYQPTLYANLQNSFEQAFPNLELSQFLSKPPAKRNRIGVNVIYNLALMDEFFKNEKDWVLIREQLIASSINLQFVTSQLESAKSFSVLITSFCRRYEGAFNEQLLSFANFLLLTNVKENNLLDQFKEIYFERIELSFYLIYSFFVTKDKSKVLDIDVFDVIKSLSYLLSSRLQVQYHHHHHHQETLSVEDPVRSKELYRLLLKTIYSALSLIKDNIKVITDFLSVFGDLFDSIVIKGIRLLSFDIQNEVYYARLGEGKVNKLKIASAFEDLQLILSILKVFTGLKSHGVILMQKIVELIDEYSTVKTLLHIYANSLYPELDDEFAIAQLSLGIFTTIDVYSSTC</sequence>
<dbReference type="OrthoDB" id="102511at2759"/>
<feature type="compositionally biased region" description="Low complexity" evidence="10">
    <location>
        <begin position="7"/>
        <end position="21"/>
    </location>
</feature>